<evidence type="ECO:0000313" key="2">
    <source>
        <dbReference type="Proteomes" id="UP001177021"/>
    </source>
</evidence>
<comment type="caution">
    <text evidence="1">The sequence shown here is derived from an EMBL/GenBank/DDBJ whole genome shotgun (WGS) entry which is preliminary data.</text>
</comment>
<proteinExistence type="predicted"/>
<dbReference type="EMBL" id="CASHSV030000823">
    <property type="protein sequence ID" value="CAJ2679327.1"/>
    <property type="molecule type" value="Genomic_DNA"/>
</dbReference>
<evidence type="ECO:0000313" key="1">
    <source>
        <dbReference type="EMBL" id="CAJ2679327.1"/>
    </source>
</evidence>
<organism evidence="1 2">
    <name type="scientific">Trifolium pratense</name>
    <name type="common">Red clover</name>
    <dbReference type="NCBI Taxonomy" id="57577"/>
    <lineage>
        <taxon>Eukaryota</taxon>
        <taxon>Viridiplantae</taxon>
        <taxon>Streptophyta</taxon>
        <taxon>Embryophyta</taxon>
        <taxon>Tracheophyta</taxon>
        <taxon>Spermatophyta</taxon>
        <taxon>Magnoliopsida</taxon>
        <taxon>eudicotyledons</taxon>
        <taxon>Gunneridae</taxon>
        <taxon>Pentapetalae</taxon>
        <taxon>rosids</taxon>
        <taxon>fabids</taxon>
        <taxon>Fabales</taxon>
        <taxon>Fabaceae</taxon>
        <taxon>Papilionoideae</taxon>
        <taxon>50 kb inversion clade</taxon>
        <taxon>NPAAA clade</taxon>
        <taxon>Hologalegina</taxon>
        <taxon>IRL clade</taxon>
        <taxon>Trifolieae</taxon>
        <taxon>Trifolium</taxon>
    </lineage>
</organism>
<gene>
    <name evidence="1" type="ORF">MILVUS5_LOCUS41446</name>
</gene>
<reference evidence="1" key="1">
    <citation type="submission" date="2023-10" db="EMBL/GenBank/DDBJ databases">
        <authorList>
            <person name="Rodriguez Cubillos JULIANA M."/>
            <person name="De Vega J."/>
        </authorList>
    </citation>
    <scope>NUCLEOTIDE SEQUENCE</scope>
</reference>
<dbReference type="Proteomes" id="UP001177021">
    <property type="component" value="Unassembled WGS sequence"/>
</dbReference>
<sequence>MWYQKEKLNTPKCKPFHSYKTEMKHITYYLLAFFCLLFTSSSSLTDLDALLKLKKSMKGEKTKEDLLKDWKFSTSFSAHCSFSGVTCDQDQRVIALNITQVPLFGHLSKEIGALDKLESLIITMDNLTGELPVEISKLTSLKILNISHNMFSGNFPGNMTLGMKKLEVLDAYDNSFDGPLPEEIVRLEQLKLLYLGGNYFSGTIPESYSEFQRLEVLALNLNSLSGKIPKNLSKLKTLKELRLGYNNAYEGGVPPEFGSMKYLRYLEMPSCNLTGEIPPSLGNLENLDSLFLQGNNLTGTIPPELSSMRSLMSLDLSINELSGEIPESFSKLKNLTLLNFFENKFRGSLPAFIGDLPNLETLQVWENNFSFVLPQNLGSNGKFIYFDVTKNHLTGLIPPDLCKSKRLKTFIITDNFFHGPIPKGIGACNSLFKIRVANNFLDGPVPQGIFQLPNVQIMELGNNRFNGQLPSQVFGDSLGILTLSNNLFTGRIPASMKNLRSLQTLLLDSNQFLGEIPEEIFDLPVLTNFNISGNNLTGGIPTTVIRCNSLTAVDFSRNMFTGEVPKGIKNLKVLSIFNISHNNMSGLIPDEIRFMTSLTTLDLSYNNFTGSLPTGGQFLVFNDRSFSGNPNLCFPHQSSCISLLYPSRKSHTKIKAIITAIALATAVLLVIVTMHMMRKRKRQMAKAWKLTAFQRLDFKAEEVVECLKEENIIGKGGAGIVYRGSMPNGTDVAIKRLVGQGSGRNDYGFKAEIETLGRIRHRNIMRLLGYVSNKDTNLLLYEYMPNGSLGEWLHGAKGCHLSWEMRYKIAVEAAKGLCYLHHDCSPLIIHRDVKSNNILLDADFEAHVADFGLAKFLYDPGASQSMSSIAGSYGYIAPEYAYTLKVDEKSDVYSFGVVLLELIIGRKPVGEFGDGVDIVGWINKTELELYQPSDKALVSAVVDPRLTGYPLTSVIYMFNIAMMCVKEMGPARPTMREVVHMLTNPPHSITQNLINL</sequence>
<protein>
    <submittedName>
        <fullName evidence="1">Uncharacterized protein</fullName>
    </submittedName>
</protein>
<accession>A0ACB0MBM9</accession>
<keyword evidence="2" id="KW-1185">Reference proteome</keyword>
<name>A0ACB0MBM9_TRIPR</name>